<feature type="transmembrane region" description="Helical" evidence="1">
    <location>
        <begin position="31"/>
        <end position="52"/>
    </location>
</feature>
<evidence type="ECO:0000313" key="3">
    <source>
        <dbReference type="EMBL" id="ORW29029.1"/>
    </source>
</evidence>
<evidence type="ECO:0000256" key="2">
    <source>
        <dbReference type="SAM" id="SignalP"/>
    </source>
</evidence>
<evidence type="ECO:0000256" key="1">
    <source>
        <dbReference type="SAM" id="Phobius"/>
    </source>
</evidence>
<gene>
    <name evidence="3" type="ORF">AWB91_23590</name>
</gene>
<keyword evidence="1" id="KW-1133">Transmembrane helix</keyword>
<name>A0ABX3VHN0_9MYCO</name>
<comment type="caution">
    <text evidence="3">The sequence shown here is derived from an EMBL/GenBank/DDBJ whole genome shotgun (WGS) entry which is preliminary data.</text>
</comment>
<accession>A0ABX3VHN0</accession>
<feature type="signal peptide" evidence="2">
    <location>
        <begin position="1"/>
        <end position="21"/>
    </location>
</feature>
<protein>
    <recommendedName>
        <fullName evidence="5">DUF4345 domain-containing protein</fullName>
    </recommendedName>
</protein>
<keyword evidence="4" id="KW-1185">Reference proteome</keyword>
<reference evidence="3 4" key="1">
    <citation type="journal article" date="2015" name="Emerg. Microbes Infect.">
        <title>Characterization of 17 strains belonging to the Mycobacterium simiae complex and description of Mycobacterium paraense sp. nov.</title>
        <authorList>
            <person name="Fusco da Costa A.R."/>
            <person name="Fedrizzi T."/>
            <person name="Lopes M.L."/>
            <person name="Pecorari M."/>
            <person name="Oliveira da Costa W.L."/>
            <person name="Giacobazzi E."/>
            <person name="da Costa Bahia J.R."/>
            <person name="De Sanctis V."/>
            <person name="Batista Lima K.V."/>
            <person name="Bertorelli R."/>
            <person name="Grottola A."/>
            <person name="Fabio A."/>
            <person name="Mariottini A."/>
            <person name="Ferretti P."/>
            <person name="Di Leva F."/>
            <person name="Fregni Serpini G."/>
            <person name="Tagliazucchi S."/>
            <person name="Rumpianesi F."/>
            <person name="Jousson O."/>
            <person name="Segata N."/>
            <person name="Tortoli E."/>
        </authorList>
    </citation>
    <scope>NUCLEOTIDE SEQUENCE [LARGE SCALE GENOMIC DNA]</scope>
    <source>
        <strain evidence="3 4">FI-07156</strain>
    </source>
</reference>
<organism evidence="3 4">
    <name type="scientific">Mycobacterium paraense</name>
    <dbReference type="NCBI Taxonomy" id="767916"/>
    <lineage>
        <taxon>Bacteria</taxon>
        <taxon>Bacillati</taxon>
        <taxon>Actinomycetota</taxon>
        <taxon>Actinomycetes</taxon>
        <taxon>Mycobacteriales</taxon>
        <taxon>Mycobacteriaceae</taxon>
        <taxon>Mycobacterium</taxon>
        <taxon>Mycobacterium simiae complex</taxon>
    </lineage>
</organism>
<feature type="chain" id="PRO_5045815080" description="DUF4345 domain-containing protein" evidence="2">
    <location>
        <begin position="22"/>
        <end position="134"/>
    </location>
</feature>
<proteinExistence type="predicted"/>
<dbReference type="Proteomes" id="UP000193801">
    <property type="component" value="Unassembled WGS sequence"/>
</dbReference>
<keyword evidence="1" id="KW-0812">Transmembrane</keyword>
<evidence type="ECO:0008006" key="5">
    <source>
        <dbReference type="Google" id="ProtNLM"/>
    </source>
</evidence>
<dbReference type="EMBL" id="LQPK01000022">
    <property type="protein sequence ID" value="ORW29029.1"/>
    <property type="molecule type" value="Genomic_DNA"/>
</dbReference>
<feature type="transmembrane region" description="Helical" evidence="1">
    <location>
        <begin position="59"/>
        <end position="77"/>
    </location>
</feature>
<sequence>MKLILRLALAAALAVSAFSHAYLYIHGYQHIPMIGNAFLVQASASFSLALLVAAGGPWWVEWSAAALAGGSLVAFVLSRTVGLFGFTEHGWEPAPHAALTVVAEAMCVLLWAAAVVRWPRPRRFVEAKAGTAAA</sequence>
<keyword evidence="2" id="KW-0732">Signal</keyword>
<feature type="transmembrane region" description="Helical" evidence="1">
    <location>
        <begin position="97"/>
        <end position="118"/>
    </location>
</feature>
<evidence type="ECO:0000313" key="4">
    <source>
        <dbReference type="Proteomes" id="UP000193801"/>
    </source>
</evidence>
<dbReference type="RefSeq" id="WP_085096888.1">
    <property type="nucleotide sequence ID" value="NZ_JACKVQ010000009.1"/>
</dbReference>
<keyword evidence="1" id="KW-0472">Membrane</keyword>